<evidence type="ECO:0000313" key="4">
    <source>
        <dbReference type="Proteomes" id="UP001189429"/>
    </source>
</evidence>
<feature type="transmembrane region" description="Helical" evidence="2">
    <location>
        <begin position="1442"/>
        <end position="1465"/>
    </location>
</feature>
<feature type="compositionally biased region" description="Low complexity" evidence="1">
    <location>
        <begin position="1038"/>
        <end position="1057"/>
    </location>
</feature>
<comment type="caution">
    <text evidence="3">The sequence shown here is derived from an EMBL/GenBank/DDBJ whole genome shotgun (WGS) entry which is preliminary data.</text>
</comment>
<feature type="region of interest" description="Disordered" evidence="1">
    <location>
        <begin position="12"/>
        <end position="45"/>
    </location>
</feature>
<feature type="compositionally biased region" description="Polar residues" evidence="1">
    <location>
        <begin position="1074"/>
        <end position="1083"/>
    </location>
</feature>
<organism evidence="3 4">
    <name type="scientific">Prorocentrum cordatum</name>
    <dbReference type="NCBI Taxonomy" id="2364126"/>
    <lineage>
        <taxon>Eukaryota</taxon>
        <taxon>Sar</taxon>
        <taxon>Alveolata</taxon>
        <taxon>Dinophyceae</taxon>
        <taxon>Prorocentrales</taxon>
        <taxon>Prorocentraceae</taxon>
        <taxon>Prorocentrum</taxon>
    </lineage>
</organism>
<evidence type="ECO:0000256" key="1">
    <source>
        <dbReference type="SAM" id="MobiDB-lite"/>
    </source>
</evidence>
<keyword evidence="2" id="KW-0472">Membrane</keyword>
<evidence type="ECO:0000313" key="3">
    <source>
        <dbReference type="EMBL" id="CAK0873170.1"/>
    </source>
</evidence>
<evidence type="ECO:0008006" key="5">
    <source>
        <dbReference type="Google" id="ProtNLM"/>
    </source>
</evidence>
<keyword evidence="2" id="KW-1133">Transmembrane helix</keyword>
<feature type="transmembrane region" description="Helical" evidence="2">
    <location>
        <begin position="1268"/>
        <end position="1291"/>
    </location>
</feature>
<reference evidence="3" key="1">
    <citation type="submission" date="2023-10" db="EMBL/GenBank/DDBJ databases">
        <authorList>
            <person name="Chen Y."/>
            <person name="Shah S."/>
            <person name="Dougan E. K."/>
            <person name="Thang M."/>
            <person name="Chan C."/>
        </authorList>
    </citation>
    <scope>NUCLEOTIDE SEQUENCE [LARGE SCALE GENOMIC DNA]</scope>
</reference>
<feature type="transmembrane region" description="Helical" evidence="2">
    <location>
        <begin position="1477"/>
        <end position="1495"/>
    </location>
</feature>
<keyword evidence="4" id="KW-1185">Reference proteome</keyword>
<dbReference type="EMBL" id="CAUYUJ010017249">
    <property type="protein sequence ID" value="CAK0873170.1"/>
    <property type="molecule type" value="Genomic_DNA"/>
</dbReference>
<protein>
    <recommendedName>
        <fullName evidence="5">1,3-beta-glucan synthase</fullName>
    </recommendedName>
</protein>
<evidence type="ECO:0000256" key="2">
    <source>
        <dbReference type="SAM" id="Phobius"/>
    </source>
</evidence>
<sequence length="2057" mass="224728">MSDGWGDRYQQRFGADPVFPGADPVFPGADPVDPGADPVHDPGADPVHDPGADPVGATIPACHALLPVHADVVVDHQMFGALFDAAVSTDFQSDELCARAERILSQQGVSSTKAMLHGINLSHHSHAWTVKERLAELTLMMDRWLRGQLEMKLTTIPDVNLVMYAMFEAYDETPLKTGAVQSEDAVLLPLHSYMESIEDVGGAGGDGDGIDGYGQIRASRPHIRVKDTQVSKIFQVTRWASMLIRIGPTYYLFRVKTLNSLSNLESTTSNVINKALGSVEHLSMAPTKFKHKIRVAMSDAASSNIRVSTCNKRSCQIVDLFFTFGIRFSLSLQAAGAMAQFRQAIVEALIDHADVRRGASSQEAAAYRKAVVQSYLGKGKGARARWATLECTLRGDWQNHNHIEIYVGWDETNSVKHVIEKLSWDILFAIAPRALRVFNRKSWTGLSEALADICFLDAVHGICSKATAHQKHLITQNDAVGATTDKQGENDVAAVRTQNKAYRLAGVSLIADGHLFAYPILHVAVAKLQALLGRYMEQSGIRWELNQRMGTIADGGAATFEFDPRRPLRRQYALTNAAQNYFETMFIAESDVAMNAMDDWRALHPRSYTTYFGALAFRLILRSKNATEPTFNSSSPSGLAELRPRGRARIAPHQRFPYKLFAFLARPEELVDEIVIAATKPCMLDTFSAWFLTEYPTKGDLLGGEALTVLLSIARDTKRKKVHLFRYFMRKNTGKGWSFLDFSNKYRELSPGARARLRQEAGQDAEDGPMYFTCAQRRSAERALRAQARHVELDTIEGMLSGDEADYEVDDHAIVAAETTADAVDGAVARAVRANSLVAEVRRRRLAAGARLLRQRRSHQEQDVQGALALSLPCSAGEFGEGVAPNCRSGRARSLPRDAPRDSRGLLGAAWSRKARARVRARRRLRDSRGCAETLAALRRRELDGVRLCGPRPWLRRQSAASWGSGKRGHSMHMAALIGKCSAAAGNCADDFGEALAVDETGVAMQSAANQMLLRGGGAAGQLPPEEDGDEGCDRGRVAPGAPAAVARADALRPAEASRGNGKAPTPPHEPQLGGSTSMSNSARQRHEAPHQSAATARIALTPSVAFALSELLPESQRIRPVVLRLVLPVVRAMAQRVEAPEDALLGDTIAREVLEVVSVPASGDTAAVTDDLAPPQHERVVQHVPAVVRSILYLISASTWAIRLSTKASLSCWRDHLFFFVLGGTISDATKTDVVVAGILDRGDMHLPEPSVWDATLFIFHPCVGPLVSLVQILMWTLNAFLQLYFCYIVREHMLTPDVSGDVLNGLLRFRLGAGHAVKFADRVARKSLAAQVCGSDIKLHMSGTQLQAATDIGNFLQGGEPLMLLAQFLWLCTVLKELNHTFSFTRALLHLPRGGVTNVVIVDSDGCDDVTNLTTDDARGDALVAISVVTRITTINRLRLWAAVGFIALPRLVIASVLGLVGVLFLGKTSKMEDLLLNAIALAFVYDIDDLLFQVFAPRRLHTLFANLEPLQMASGGRPRLKGAHSIGKALLAGGLLLAVYVSLLEPFFWMLRQAHDVMCTGEQNFVFAVNPASGMMHVAKSSTSVEWTEHERAIIMVARPDIAAKHGWDVDAKLVALSSSDAAAIAVVLPTADSISEAAYGPDYFDTILDMDVWDVEDGAEQLVCKDLGSGQTREATLLHLRALTGNRSLAGCDDVPWQSCAQLDSVQLRATCPMRCNCHKAPTNAPGYSGIFRRPANGCPSQCTSLTASFNEILYMTGSLEEDEGAQHCKDLRAEEFVHAGGCVDTDQFAGSPGPGFNAAGRPCSSYKEFMESDMLDCPADLDDDDFTASQMCCACGGGVVSNRDSVSCLLNLTDDCANMNLRAFWFLLYIKGLFQHLLSNQFFSISVESIVNHVSKIIGEGPSQNSSLVAWVTSGRMAESLLNGKWEFMPDMRHPRDLKGCDFLTSYEFKALLNVDVCSSESYSSLKFLCPVSCGCASSMFENNFSDPPFFEDWGSMPPDRRKVLQFTNDRTNMGECPSECVLPHPLISGDSAWSSFSQRFDDDYFGYYDDS</sequence>
<name>A0ABN9VIU0_9DINO</name>
<proteinExistence type="predicted"/>
<feature type="compositionally biased region" description="Low complexity" evidence="1">
    <location>
        <begin position="27"/>
        <end position="37"/>
    </location>
</feature>
<feature type="transmembrane region" description="Helical" evidence="2">
    <location>
        <begin position="1532"/>
        <end position="1554"/>
    </location>
</feature>
<accession>A0ABN9VIU0</accession>
<dbReference type="Proteomes" id="UP001189429">
    <property type="component" value="Unassembled WGS sequence"/>
</dbReference>
<keyword evidence="2" id="KW-0812">Transmembrane</keyword>
<feature type="region of interest" description="Disordered" evidence="1">
    <location>
        <begin position="1016"/>
        <end position="1095"/>
    </location>
</feature>
<gene>
    <name evidence="3" type="ORF">PCOR1329_LOCUS58449</name>
</gene>